<reference evidence="2" key="3">
    <citation type="submission" date="2018-07" db="EMBL/GenBank/DDBJ databases">
        <title>WGS assembly of Glycine max.</title>
        <authorList>
            <person name="Schmutz J."/>
            <person name="Cannon S."/>
            <person name="Schlueter J."/>
            <person name="Ma J."/>
            <person name="Mitros T."/>
            <person name="Nelson W."/>
            <person name="Hyten D."/>
            <person name="Song Q."/>
            <person name="Thelen J."/>
            <person name="Cheng J."/>
            <person name="Xu D."/>
            <person name="Hellsten U."/>
            <person name="May G."/>
            <person name="Yu Y."/>
            <person name="Sakurai T."/>
            <person name="Umezawa T."/>
            <person name="Bhattacharyya M."/>
            <person name="Sandhu D."/>
            <person name="Valliyodan B."/>
            <person name="Lindquist E."/>
            <person name="Peto M."/>
            <person name="Grant D."/>
            <person name="Shu S."/>
            <person name="Goodstein D."/>
            <person name="Barry K."/>
            <person name="Futrell-Griggs M."/>
            <person name="Abernathy B."/>
            <person name="Du J."/>
            <person name="Tian Z."/>
            <person name="Zhu L."/>
            <person name="Gill N."/>
            <person name="Joshi T."/>
            <person name="Libault M."/>
            <person name="Sethuraman A."/>
            <person name="Zhang X."/>
            <person name="Shinozaki K."/>
            <person name="Nguyen H."/>
            <person name="Wing R."/>
            <person name="Cregan P."/>
            <person name="Specht J."/>
            <person name="Grimwood J."/>
            <person name="Rokhsar D."/>
            <person name="Stacey G."/>
            <person name="Shoemaker R."/>
            <person name="Jackson S."/>
        </authorList>
    </citation>
    <scope>NUCLEOTIDE SEQUENCE</scope>
    <source>
        <tissue evidence="2">Callus</tissue>
    </source>
</reference>
<proteinExistence type="predicted"/>
<dbReference type="Proteomes" id="UP000008827">
    <property type="component" value="Chromosome 19"/>
</dbReference>
<keyword evidence="4" id="KW-1185">Reference proteome</keyword>
<reference evidence="3" key="2">
    <citation type="submission" date="2018-02" db="UniProtKB">
        <authorList>
            <consortium name="EnsemblPlants"/>
        </authorList>
    </citation>
    <scope>IDENTIFICATION</scope>
    <source>
        <strain evidence="3">Williams 82</strain>
    </source>
</reference>
<dbReference type="AlphaFoldDB" id="A0A0R0ESC6"/>
<evidence type="ECO:0000313" key="3">
    <source>
        <dbReference type="EnsemblPlants" id="KRG96939"/>
    </source>
</evidence>
<keyword evidence="1" id="KW-0472">Membrane</keyword>
<dbReference type="EnsemblPlants" id="KRG96939">
    <property type="protein sequence ID" value="KRG96939"/>
    <property type="gene ID" value="GLYMA_19G242500"/>
</dbReference>
<evidence type="ECO:0000256" key="1">
    <source>
        <dbReference type="SAM" id="Phobius"/>
    </source>
</evidence>
<name>A0A0R0ESC6_SOYBN</name>
<sequence>MILCIKGNKINKIYRVDYFLSRMSCFTYVLLVSFSCTFLFSWNLALLLKTIELSLNSVIISKVVASRNF</sequence>
<organism evidence="2">
    <name type="scientific">Glycine max</name>
    <name type="common">Soybean</name>
    <name type="synonym">Glycine hispida</name>
    <dbReference type="NCBI Taxonomy" id="3847"/>
    <lineage>
        <taxon>Eukaryota</taxon>
        <taxon>Viridiplantae</taxon>
        <taxon>Streptophyta</taxon>
        <taxon>Embryophyta</taxon>
        <taxon>Tracheophyta</taxon>
        <taxon>Spermatophyta</taxon>
        <taxon>Magnoliopsida</taxon>
        <taxon>eudicotyledons</taxon>
        <taxon>Gunneridae</taxon>
        <taxon>Pentapetalae</taxon>
        <taxon>rosids</taxon>
        <taxon>fabids</taxon>
        <taxon>Fabales</taxon>
        <taxon>Fabaceae</taxon>
        <taxon>Papilionoideae</taxon>
        <taxon>50 kb inversion clade</taxon>
        <taxon>NPAAA clade</taxon>
        <taxon>indigoferoid/millettioid clade</taxon>
        <taxon>Phaseoleae</taxon>
        <taxon>Glycine</taxon>
        <taxon>Glycine subgen. Soja</taxon>
    </lineage>
</organism>
<dbReference type="InParanoid" id="A0A0R0ESC6"/>
<dbReference type="Gramene" id="KRG96939">
    <property type="protein sequence ID" value="KRG96939"/>
    <property type="gene ID" value="GLYMA_19G242500"/>
</dbReference>
<dbReference type="EMBL" id="CM000852">
    <property type="protein sequence ID" value="KRG96939.1"/>
    <property type="molecule type" value="Genomic_DNA"/>
</dbReference>
<evidence type="ECO:0000313" key="2">
    <source>
        <dbReference type="EMBL" id="KRG96939.1"/>
    </source>
</evidence>
<evidence type="ECO:0000313" key="4">
    <source>
        <dbReference type="Proteomes" id="UP000008827"/>
    </source>
</evidence>
<protein>
    <submittedName>
        <fullName evidence="2 3">Uncharacterized protein</fullName>
    </submittedName>
</protein>
<reference evidence="2 3" key="1">
    <citation type="journal article" date="2010" name="Nature">
        <title>Genome sequence of the palaeopolyploid soybean.</title>
        <authorList>
            <person name="Schmutz J."/>
            <person name="Cannon S.B."/>
            <person name="Schlueter J."/>
            <person name="Ma J."/>
            <person name="Mitros T."/>
            <person name="Nelson W."/>
            <person name="Hyten D.L."/>
            <person name="Song Q."/>
            <person name="Thelen J.J."/>
            <person name="Cheng J."/>
            <person name="Xu D."/>
            <person name="Hellsten U."/>
            <person name="May G.D."/>
            <person name="Yu Y."/>
            <person name="Sakurai T."/>
            <person name="Umezawa T."/>
            <person name="Bhattacharyya M.K."/>
            <person name="Sandhu D."/>
            <person name="Valliyodan B."/>
            <person name="Lindquist E."/>
            <person name="Peto M."/>
            <person name="Grant D."/>
            <person name="Shu S."/>
            <person name="Goodstein D."/>
            <person name="Barry K."/>
            <person name="Futrell-Griggs M."/>
            <person name="Abernathy B."/>
            <person name="Du J."/>
            <person name="Tian Z."/>
            <person name="Zhu L."/>
            <person name="Gill N."/>
            <person name="Joshi T."/>
            <person name="Libault M."/>
            <person name="Sethuraman A."/>
            <person name="Zhang X.-C."/>
            <person name="Shinozaki K."/>
            <person name="Nguyen H.T."/>
            <person name="Wing R.A."/>
            <person name="Cregan P."/>
            <person name="Specht J."/>
            <person name="Grimwood J."/>
            <person name="Rokhsar D."/>
            <person name="Stacey G."/>
            <person name="Shoemaker R.C."/>
            <person name="Jackson S.A."/>
        </authorList>
    </citation>
    <scope>NUCLEOTIDE SEQUENCE [LARGE SCALE GENOMIC DNA]</scope>
    <source>
        <strain evidence="3">cv. Williams 82</strain>
        <tissue evidence="2">Callus</tissue>
    </source>
</reference>
<keyword evidence="1" id="KW-1133">Transmembrane helix</keyword>
<feature type="transmembrane region" description="Helical" evidence="1">
    <location>
        <begin position="26"/>
        <end position="48"/>
    </location>
</feature>
<accession>A0A0R0ESC6</accession>
<keyword evidence="1" id="KW-0812">Transmembrane</keyword>
<gene>
    <name evidence="2" type="ORF">GLYMA_19G242500</name>
</gene>